<dbReference type="GO" id="GO:0005829">
    <property type="term" value="C:cytosol"/>
    <property type="evidence" value="ECO:0007669"/>
    <property type="project" value="GOC"/>
</dbReference>
<dbReference type="PANTHER" id="PTHR12820:SF0">
    <property type="entry name" value="VACUOLAR PROTEIN SORTING-ASSOCIATED PROTEIN 53 HOMOLOG"/>
    <property type="match status" value="1"/>
</dbReference>
<dbReference type="InterPro" id="IPR039766">
    <property type="entry name" value="Vps53"/>
</dbReference>
<feature type="non-terminal residue" evidence="2">
    <location>
        <position position="1"/>
    </location>
</feature>
<dbReference type="AlphaFoldDB" id="A0A1B6H9D7"/>
<reference evidence="2" key="1">
    <citation type="submission" date="2015-11" db="EMBL/GenBank/DDBJ databases">
        <title>De novo transcriptome assembly of four potential Pierce s Disease insect vectors from Arizona vineyards.</title>
        <authorList>
            <person name="Tassone E.E."/>
        </authorList>
    </citation>
    <scope>NUCLEOTIDE SEQUENCE</scope>
</reference>
<dbReference type="PANTHER" id="PTHR12820">
    <property type="entry name" value="VACUOLAR SORTING PROTEIN 53"/>
    <property type="match status" value="1"/>
</dbReference>
<gene>
    <name evidence="2" type="ORF">g.58319</name>
</gene>
<organism evidence="2">
    <name type="scientific">Homalodisca liturata</name>
    <dbReference type="NCBI Taxonomy" id="320908"/>
    <lineage>
        <taxon>Eukaryota</taxon>
        <taxon>Metazoa</taxon>
        <taxon>Ecdysozoa</taxon>
        <taxon>Arthropoda</taxon>
        <taxon>Hexapoda</taxon>
        <taxon>Insecta</taxon>
        <taxon>Pterygota</taxon>
        <taxon>Neoptera</taxon>
        <taxon>Paraneoptera</taxon>
        <taxon>Hemiptera</taxon>
        <taxon>Auchenorrhyncha</taxon>
        <taxon>Membracoidea</taxon>
        <taxon>Cicadellidae</taxon>
        <taxon>Cicadellinae</taxon>
        <taxon>Proconiini</taxon>
        <taxon>Homalodisca</taxon>
    </lineage>
</organism>
<dbReference type="GO" id="GO:0042147">
    <property type="term" value="P:retrograde transport, endosome to Golgi"/>
    <property type="evidence" value="ECO:0007669"/>
    <property type="project" value="InterPro"/>
</dbReference>
<protein>
    <recommendedName>
        <fullName evidence="1">Vps53 N-terminal domain-containing protein</fullName>
    </recommendedName>
</protein>
<name>A0A1B6H9D7_9HEMI</name>
<proteinExistence type="predicted"/>
<evidence type="ECO:0000259" key="1">
    <source>
        <dbReference type="Pfam" id="PF04100"/>
    </source>
</evidence>
<accession>A0A1B6H9D7</accession>
<dbReference type="InterPro" id="IPR007234">
    <property type="entry name" value="Vps53_N"/>
</dbReference>
<dbReference type="Pfam" id="PF04100">
    <property type="entry name" value="Vps53_N"/>
    <property type="match status" value="1"/>
</dbReference>
<sequence>IKISDNVFSPFHGIIGNCFLPYLYIYVESLDKNLFELMTNFVAESNTILNSADPVHLAVQGILPSCANLFLFYKKSLEQCNQLNINGPPMINLCITFKKYLTEFCVKILQNNMPKLSSNTSYSLSAIITRDLYDISS</sequence>
<dbReference type="EMBL" id="GECU01036380">
    <property type="protein sequence ID" value="JAS71326.1"/>
    <property type="molecule type" value="Transcribed_RNA"/>
</dbReference>
<evidence type="ECO:0000313" key="2">
    <source>
        <dbReference type="EMBL" id="JAS71326.1"/>
    </source>
</evidence>
<feature type="non-terminal residue" evidence="2">
    <location>
        <position position="137"/>
    </location>
</feature>
<dbReference type="GO" id="GO:0000938">
    <property type="term" value="C:GARP complex"/>
    <property type="evidence" value="ECO:0007669"/>
    <property type="project" value="InterPro"/>
</dbReference>
<feature type="domain" description="Vps53 N-terminal" evidence="1">
    <location>
        <begin position="9"/>
        <end position="45"/>
    </location>
</feature>